<dbReference type="EMBL" id="JXKC01000001">
    <property type="protein sequence ID" value="PCS20846.1"/>
    <property type="molecule type" value="Genomic_DNA"/>
</dbReference>
<reference evidence="1 2" key="1">
    <citation type="submission" date="2014-12" db="EMBL/GenBank/DDBJ databases">
        <title>Draft genome sequences of 10 type strains of Lactococcus.</title>
        <authorList>
            <person name="Sun Z."/>
            <person name="Zhong Z."/>
            <person name="Liu W."/>
            <person name="Zhang W."/>
            <person name="Zhang H."/>
        </authorList>
    </citation>
    <scope>NUCLEOTIDE SEQUENCE [LARGE SCALE GENOMIC DNA]</scope>
    <source>
        <strain evidence="1 2">DSM 21502</strain>
    </source>
</reference>
<evidence type="ECO:0008006" key="3">
    <source>
        <dbReference type="Google" id="ProtNLM"/>
    </source>
</evidence>
<dbReference type="Proteomes" id="UP000218711">
    <property type="component" value="Unassembled WGS sequence"/>
</dbReference>
<evidence type="ECO:0000313" key="2">
    <source>
        <dbReference type="Proteomes" id="UP000218711"/>
    </source>
</evidence>
<dbReference type="Pfam" id="PF06115">
    <property type="entry name" value="DUF956"/>
    <property type="match status" value="1"/>
</dbReference>
<name>A0A2A5SY72_LACLC</name>
<dbReference type="InterPro" id="IPR010360">
    <property type="entry name" value="DUF956"/>
</dbReference>
<comment type="caution">
    <text evidence="1">The sequence shown here is derived from an EMBL/GenBank/DDBJ whole genome shotgun (WGS) entry which is preliminary data.</text>
</comment>
<dbReference type="AlphaFoldDB" id="A0A2A5SY72"/>
<gene>
    <name evidence="1" type="ORF">RU92_GL000494</name>
</gene>
<sequence length="125" mass="14051">MEMRAILEANNSEIFLETKGTAYLGVVENGKIILGNAGIEFQYKNPHRGKNIFFSWKSIKSAEVDVSISGKLDQQFSLILDTQAKVRFSSKDSGPILKRVAEYVGKENIVRAPSLLDPFRRAFKK</sequence>
<evidence type="ECO:0000313" key="1">
    <source>
        <dbReference type="EMBL" id="PCS20846.1"/>
    </source>
</evidence>
<organism evidence="1 2">
    <name type="scientific">Lactococcus cremoris subsp. tructae</name>
    <dbReference type="NCBI Taxonomy" id="542833"/>
    <lineage>
        <taxon>Bacteria</taxon>
        <taxon>Bacillati</taxon>
        <taxon>Bacillota</taxon>
        <taxon>Bacilli</taxon>
        <taxon>Lactobacillales</taxon>
        <taxon>Streptococcaceae</taxon>
        <taxon>Lactococcus</taxon>
    </lineage>
</organism>
<protein>
    <recommendedName>
        <fullName evidence="3">Regulator of the mannose operon, ManO</fullName>
    </recommendedName>
</protein>
<proteinExistence type="predicted"/>
<accession>A0A2A5SY72</accession>